<feature type="domain" description="F-box/LRR-repeat protein 15-like leucin rich repeat" evidence="2">
    <location>
        <begin position="164"/>
        <end position="283"/>
    </location>
</feature>
<dbReference type="SMART" id="SM00367">
    <property type="entry name" value="LRR_CC"/>
    <property type="match status" value="10"/>
</dbReference>
<evidence type="ECO:0000313" key="4">
    <source>
        <dbReference type="Proteomes" id="UP000243579"/>
    </source>
</evidence>
<dbReference type="Proteomes" id="UP000243579">
    <property type="component" value="Unassembled WGS sequence"/>
</dbReference>
<dbReference type="GO" id="GO:0031146">
    <property type="term" value="P:SCF-dependent proteasomal ubiquitin-dependent protein catabolic process"/>
    <property type="evidence" value="ECO:0007669"/>
    <property type="project" value="TreeGrafter"/>
</dbReference>
<keyword evidence="4" id="KW-1185">Reference proteome</keyword>
<dbReference type="InterPro" id="IPR032675">
    <property type="entry name" value="LRR_dom_sf"/>
</dbReference>
<dbReference type="InterPro" id="IPR006553">
    <property type="entry name" value="Leu-rich_rpt_Cys-con_subtyp"/>
</dbReference>
<dbReference type="GO" id="GO:0019005">
    <property type="term" value="C:SCF ubiquitin ligase complex"/>
    <property type="evidence" value="ECO:0007669"/>
    <property type="project" value="TreeGrafter"/>
</dbReference>
<dbReference type="EMBL" id="JNBR01000373">
    <property type="protein sequence ID" value="OQR94172.1"/>
    <property type="molecule type" value="Genomic_DNA"/>
</dbReference>
<organism evidence="3 4">
    <name type="scientific">Achlya hypogyna</name>
    <name type="common">Oomycete</name>
    <name type="synonym">Protoachlya hypogyna</name>
    <dbReference type="NCBI Taxonomy" id="1202772"/>
    <lineage>
        <taxon>Eukaryota</taxon>
        <taxon>Sar</taxon>
        <taxon>Stramenopiles</taxon>
        <taxon>Oomycota</taxon>
        <taxon>Saprolegniomycetes</taxon>
        <taxon>Saprolegniales</taxon>
        <taxon>Achlyaceae</taxon>
        <taxon>Achlya</taxon>
    </lineage>
</organism>
<dbReference type="PANTHER" id="PTHR13318">
    <property type="entry name" value="PARTNER OF PAIRED, ISOFORM B-RELATED"/>
    <property type="match status" value="1"/>
</dbReference>
<accession>A0A1V9Z8C0</accession>
<dbReference type="InterPro" id="IPR057207">
    <property type="entry name" value="FBXL15_LRR"/>
</dbReference>
<dbReference type="STRING" id="1202772.A0A1V9Z8C0"/>
<sequence length="1489" mass="165762">MNEDEPSPYTTPLRLKATGRKRRLAVLPDTLSLAATKGYLIPLAHTIRPILHVDDVVPETSPTKVATSSTRSPTTSKALWRAKRTAKAQRLPSLPANNHSTDPVTPPSTSRPPVLVAADALTIPVALFYTTEFLVDLATHVHLAGWDVHDVDLLFLVQCHMPKAKLAHVDLRECTHVTDAGVAALGKLSSLRNLSLQRCRQLSGVALLGVAATVVELDISHCEWVVDAVFSCIVQTFMRLASLVVANCVALTDQAMYFLSERAHSHTPLLALDVSGCVRLSDAGVLAVLHYAPKLEVLRLNDLPAVEGVTLYGCLPQQRLVPAALAHLELARLPALHFASLLNVARGCGKRLVHLDATGARRALTDDALVALGRYCPALETLVVAGCSAVTDAGVSQLVQVAPIAHELSADYAKELPMTRCTRLRHLDVTGCVHVTAASLAVVAACCPELRGLVVSGLPRAIDAAAATALARLCRHWRDFVGAGLLVAVDEQRFFGAPQLGGRALRALFLESSLVHINLHKSHVRPADLAQALQGLRDARFVQLHLGALVTDDVALALARAAGRLTHLNVSRSRQLSTAALSALVAAAPRLKVLDAQHCEHVDDALFAALVAGCPRLSQLSLAGNPHVTDAGLRAAEPAAHFVFLSALNVHGSSASVAALRRIEATHPRARLDAQRTALVPRPFDTGAFLARATLVRQAAAAIVMWTRACLLRARDRLVRRRLANARLRHRHRLARRIQRAFRSHRHRVAEIARREAEEAAAAALRDHSARVLQRALRDHVFWSAIRRHVRLRREAAAYARYVAQVARELAAAECLQRVYRGHCGRQRAHRQRLANAERTRRRDAGARLLQRIFRGYVARVASMQLRTATTAQIGAFVLAQDGAELAALQLARFGRGFLGRRRAAHWRAHLARVAAARTAAATTIQRAFRAYYAGVALARRLHRGATAMQRLWRGGVGRRQAVASVLRESYARPIVLCLLATRSIYQHALAVRWQLKRTAGGAVALALQRRLRGWHGRLQAAAHRRRSLESAYRRDVAARILQRFFRHLVRRGRQARVRALAAHRAACATKIQSVWRMWKGKLRFLTVFLGRQRKQRHAATRALFWQGLTATDAHRNPWSQRTLVQRGAVEALVRFYRTSLRARGWLSPSEVRHRHQKATHIQAIVRGRQARAFVRAYAAQVLAATRHLQRAWRRKARWKVWRKTTEAARERKRRRDEEERAAGVARARTNQFTTDTIARDARAAVVLQRTYRTLRQRHFYKRRMDARVAEWRAQAAAKIRASLAAQMAAVDFQAQVWLAAMAKEPKFVEPALELGDNEDYESVVARTTAMIQLDLEEQCDLLKETLTELTEACYREFSTYELLAAEEIEIQAHMDYFQEVKALNSRFRTETQALLVAQAPFATQGRQLALDAAHVVGENQRLQHELIRLERLRTECFRAATDRLAFDPLLYELDVERLLAMLEPEWQPNSKIVFSAVMRELAATEHLA</sequence>
<dbReference type="SUPFAM" id="SSF52047">
    <property type="entry name" value="RNI-like"/>
    <property type="match status" value="1"/>
</dbReference>
<comment type="caution">
    <text evidence="3">The sequence shown here is derived from an EMBL/GenBank/DDBJ whole genome shotgun (WGS) entry which is preliminary data.</text>
</comment>
<dbReference type="PANTHER" id="PTHR13318:SF190">
    <property type="entry name" value="PARTNER OF PAIRED, ISOFORM B"/>
    <property type="match status" value="1"/>
</dbReference>
<feature type="region of interest" description="Disordered" evidence="1">
    <location>
        <begin position="87"/>
        <end position="111"/>
    </location>
</feature>
<dbReference type="OrthoDB" id="550575at2759"/>
<evidence type="ECO:0000256" key="1">
    <source>
        <dbReference type="SAM" id="MobiDB-lite"/>
    </source>
</evidence>
<dbReference type="InterPro" id="IPR000048">
    <property type="entry name" value="IQ_motif_EF-hand-BS"/>
</dbReference>
<evidence type="ECO:0000259" key="2">
    <source>
        <dbReference type="Pfam" id="PF25372"/>
    </source>
</evidence>
<gene>
    <name evidence="3" type="ORF">ACHHYP_01625</name>
</gene>
<reference evidence="3 4" key="1">
    <citation type="journal article" date="2014" name="Genome Biol. Evol.">
        <title>The secreted proteins of Achlya hypogyna and Thraustotheca clavata identify the ancestral oomycete secretome and reveal gene acquisitions by horizontal gene transfer.</title>
        <authorList>
            <person name="Misner I."/>
            <person name="Blouin N."/>
            <person name="Leonard G."/>
            <person name="Richards T.A."/>
            <person name="Lane C.E."/>
        </authorList>
    </citation>
    <scope>NUCLEOTIDE SEQUENCE [LARGE SCALE GENOMIC DNA]</scope>
    <source>
        <strain evidence="3 4">ATCC 48635</strain>
    </source>
</reference>
<dbReference type="Pfam" id="PF25372">
    <property type="entry name" value="DUF7885"/>
    <property type="match status" value="1"/>
</dbReference>
<dbReference type="PROSITE" id="PS50096">
    <property type="entry name" value="IQ"/>
    <property type="match status" value="4"/>
</dbReference>
<evidence type="ECO:0000313" key="3">
    <source>
        <dbReference type="EMBL" id="OQR94172.1"/>
    </source>
</evidence>
<proteinExistence type="predicted"/>
<name>A0A1V9Z8C0_ACHHY</name>
<dbReference type="Gene3D" id="3.80.10.10">
    <property type="entry name" value="Ribonuclease Inhibitor"/>
    <property type="match status" value="4"/>
</dbReference>
<protein>
    <recommendedName>
        <fullName evidence="2">F-box/LRR-repeat protein 15-like leucin rich repeat domain-containing protein</fullName>
    </recommendedName>
</protein>
<dbReference type="SMART" id="SM00015">
    <property type="entry name" value="IQ"/>
    <property type="match status" value="9"/>
</dbReference>